<evidence type="ECO:0000313" key="2">
    <source>
        <dbReference type="Proteomes" id="UP001058553"/>
    </source>
</evidence>
<reference evidence="1" key="1">
    <citation type="submission" date="2022-07" db="EMBL/GenBank/DDBJ databases">
        <title>Genetic diversity of Erwinia pyrifoliae.</title>
        <authorList>
            <person name="Park D.S."/>
            <person name="Ham H."/>
        </authorList>
    </citation>
    <scope>NUCLEOTIDE SEQUENCE</scope>
    <source>
        <strain evidence="1">CP201486</strain>
    </source>
</reference>
<gene>
    <name evidence="1" type="ORF">NYP84_04245</name>
</gene>
<dbReference type="RefSeq" id="WP_259826136.1">
    <property type="nucleotide sequence ID" value="NZ_CP103445.1"/>
</dbReference>
<organism evidence="1 2">
    <name type="scientific">Erwinia pyrifoliae</name>
    <dbReference type="NCBI Taxonomy" id="79967"/>
    <lineage>
        <taxon>Bacteria</taxon>
        <taxon>Pseudomonadati</taxon>
        <taxon>Pseudomonadota</taxon>
        <taxon>Gammaproteobacteria</taxon>
        <taxon>Enterobacterales</taxon>
        <taxon>Erwiniaceae</taxon>
        <taxon>Erwinia</taxon>
    </lineage>
</organism>
<proteinExistence type="predicted"/>
<keyword evidence="2" id="KW-1185">Reference proteome</keyword>
<evidence type="ECO:0000313" key="1">
    <source>
        <dbReference type="EMBL" id="UWS34396.1"/>
    </source>
</evidence>
<dbReference type="EMBL" id="CP103445">
    <property type="protein sequence ID" value="UWS34396.1"/>
    <property type="molecule type" value="Genomic_DNA"/>
</dbReference>
<protein>
    <submittedName>
        <fullName evidence="1">Uncharacterized protein</fullName>
    </submittedName>
</protein>
<dbReference type="Proteomes" id="UP001058553">
    <property type="component" value="Chromosome"/>
</dbReference>
<accession>A0ABY5XAG3</accession>
<name>A0ABY5XAG3_ERWPY</name>
<sequence length="265" mass="29021">MLRTSGNVNNGANAPLAVNQVESGRADLISGEKDILQKILSVSITDCQHSRNGSTQTMESRSVPDLQMLATSATLGKMQEPGDLNRIARLIYTLAPGLEPSLVQFAGDKLAQVTMMIAKKRVMNGELWDTVAQEHSITEEQDTLELQMIVVDGSARERVMRGQHCGEVSELFKINHILATIRLQRIAVDGPASKSVQKGEHCAIVANRHGIEHSLAILELQMAAVNSYAKQRIDEGVDWAVVAKKCGITHVKAFNYLHQYALRAS</sequence>